<dbReference type="AlphaFoldDB" id="F0W4B9"/>
<accession>F0W4B9</accession>
<reference evidence="2" key="1">
    <citation type="journal article" date="2011" name="PLoS Biol.">
        <title>Gene gain and loss during evolution of obligate parasitism in the white rust pathogen of Arabidopsis thaliana.</title>
        <authorList>
            <person name="Kemen E."/>
            <person name="Gardiner A."/>
            <person name="Schultz-Larsen T."/>
            <person name="Kemen A.C."/>
            <person name="Balmuth A.L."/>
            <person name="Robert-Seilaniantz A."/>
            <person name="Bailey K."/>
            <person name="Holub E."/>
            <person name="Studholme D.J."/>
            <person name="Maclean D."/>
            <person name="Jones J.D."/>
        </authorList>
    </citation>
    <scope>NUCLEOTIDE SEQUENCE</scope>
</reference>
<keyword evidence="1" id="KW-0472">Membrane</keyword>
<feature type="transmembrane region" description="Helical" evidence="1">
    <location>
        <begin position="87"/>
        <end position="109"/>
    </location>
</feature>
<protein>
    <submittedName>
        <fullName evidence="2">AlNc14C16G1790 protein</fullName>
    </submittedName>
</protein>
<name>F0W4B9_9STRA</name>
<organism evidence="2">
    <name type="scientific">Albugo laibachii Nc14</name>
    <dbReference type="NCBI Taxonomy" id="890382"/>
    <lineage>
        <taxon>Eukaryota</taxon>
        <taxon>Sar</taxon>
        <taxon>Stramenopiles</taxon>
        <taxon>Oomycota</taxon>
        <taxon>Peronosporomycetes</taxon>
        <taxon>Albuginales</taxon>
        <taxon>Albuginaceae</taxon>
        <taxon>Albugo</taxon>
    </lineage>
</organism>
<keyword evidence="1" id="KW-1133">Transmembrane helix</keyword>
<evidence type="ECO:0000256" key="1">
    <source>
        <dbReference type="SAM" id="Phobius"/>
    </source>
</evidence>
<evidence type="ECO:0000313" key="2">
    <source>
        <dbReference type="EMBL" id="CCA15952.1"/>
    </source>
</evidence>
<keyword evidence="1" id="KW-0812">Transmembrane</keyword>
<proteinExistence type="predicted"/>
<gene>
    <name evidence="2" type="primary">AlNc14C16G1790</name>
    <name evidence="2" type="ORF">ALNC14_020950</name>
</gene>
<sequence>MATQSGRKVYIQPIILRLEKSPPIVLSATEIQPISILRIAKPTLQAMGTKVKQNRPEYITTKCPIRSSYCTYKVTIRFSKPELDIRIISVIHVRIITLMSMQCVLFYSYT</sequence>
<dbReference type="EMBL" id="FR824061">
    <property type="protein sequence ID" value="CCA15952.1"/>
    <property type="molecule type" value="Genomic_DNA"/>
</dbReference>
<dbReference type="HOGENOM" id="CLU_2175756_0_0_1"/>
<reference evidence="2" key="2">
    <citation type="submission" date="2011-02" db="EMBL/GenBank/DDBJ databases">
        <authorList>
            <person name="MacLean D."/>
        </authorList>
    </citation>
    <scope>NUCLEOTIDE SEQUENCE</scope>
</reference>